<protein>
    <submittedName>
        <fullName evidence="1">Uncharacterized protein</fullName>
    </submittedName>
</protein>
<keyword evidence="2" id="KW-1185">Reference proteome</keyword>
<name>A0A087GB95_ARAAL</name>
<proteinExistence type="predicted"/>
<dbReference type="EMBL" id="CM002876">
    <property type="protein sequence ID" value="KFK27147.1"/>
    <property type="molecule type" value="Genomic_DNA"/>
</dbReference>
<reference evidence="2" key="1">
    <citation type="journal article" date="2015" name="Nat. Plants">
        <title>Genome expansion of Arabis alpina linked with retrotransposition and reduced symmetric DNA methylation.</title>
        <authorList>
            <person name="Willing E.M."/>
            <person name="Rawat V."/>
            <person name="Mandakova T."/>
            <person name="Maumus F."/>
            <person name="James G.V."/>
            <person name="Nordstroem K.J."/>
            <person name="Becker C."/>
            <person name="Warthmann N."/>
            <person name="Chica C."/>
            <person name="Szarzynska B."/>
            <person name="Zytnicki M."/>
            <person name="Albani M.C."/>
            <person name="Kiefer C."/>
            <person name="Bergonzi S."/>
            <person name="Castaings L."/>
            <person name="Mateos J.L."/>
            <person name="Berns M.C."/>
            <person name="Bujdoso N."/>
            <person name="Piofczyk T."/>
            <person name="de Lorenzo L."/>
            <person name="Barrero-Sicilia C."/>
            <person name="Mateos I."/>
            <person name="Piednoel M."/>
            <person name="Hagmann J."/>
            <person name="Chen-Min-Tao R."/>
            <person name="Iglesias-Fernandez R."/>
            <person name="Schuster S.C."/>
            <person name="Alonso-Blanco C."/>
            <person name="Roudier F."/>
            <person name="Carbonero P."/>
            <person name="Paz-Ares J."/>
            <person name="Davis S.J."/>
            <person name="Pecinka A."/>
            <person name="Quesneville H."/>
            <person name="Colot V."/>
            <person name="Lysak M.A."/>
            <person name="Weigel D."/>
            <person name="Coupland G."/>
            <person name="Schneeberger K."/>
        </authorList>
    </citation>
    <scope>NUCLEOTIDE SEQUENCE [LARGE SCALE GENOMIC DNA]</scope>
    <source>
        <strain evidence="2">cv. Pajares</strain>
    </source>
</reference>
<dbReference type="Proteomes" id="UP000029120">
    <property type="component" value="Chromosome 8"/>
</dbReference>
<sequence length="81" mass="8951">MLTSAPAWSVGSRPRNDSQICFGHADPIVNNRECLVGLVWDQPDEEFGLSIKLALVGQALESNLIKSLQNMCIRIIRIFPG</sequence>
<evidence type="ECO:0000313" key="2">
    <source>
        <dbReference type="Proteomes" id="UP000029120"/>
    </source>
</evidence>
<accession>A0A087GB95</accession>
<dbReference type="Gramene" id="KFK27147">
    <property type="protein sequence ID" value="KFK27147"/>
    <property type="gene ID" value="AALP_AA8G341300"/>
</dbReference>
<dbReference type="AlphaFoldDB" id="A0A087GB95"/>
<organism evidence="1 2">
    <name type="scientific">Arabis alpina</name>
    <name type="common">Alpine rock-cress</name>
    <dbReference type="NCBI Taxonomy" id="50452"/>
    <lineage>
        <taxon>Eukaryota</taxon>
        <taxon>Viridiplantae</taxon>
        <taxon>Streptophyta</taxon>
        <taxon>Embryophyta</taxon>
        <taxon>Tracheophyta</taxon>
        <taxon>Spermatophyta</taxon>
        <taxon>Magnoliopsida</taxon>
        <taxon>eudicotyledons</taxon>
        <taxon>Gunneridae</taxon>
        <taxon>Pentapetalae</taxon>
        <taxon>rosids</taxon>
        <taxon>malvids</taxon>
        <taxon>Brassicales</taxon>
        <taxon>Brassicaceae</taxon>
        <taxon>Arabideae</taxon>
        <taxon>Arabis</taxon>
    </lineage>
</organism>
<evidence type="ECO:0000313" key="1">
    <source>
        <dbReference type="EMBL" id="KFK27147.1"/>
    </source>
</evidence>
<gene>
    <name evidence="1" type="ordered locus">AALP_Aa8g341300</name>
</gene>